<evidence type="ECO:0000313" key="3">
    <source>
        <dbReference type="EMBL" id="NGU30435.1"/>
    </source>
</evidence>
<reference evidence="2" key="1">
    <citation type="submission" date="2019-11" db="EMBL/GenBank/DDBJ databases">
        <title>Characterization of Clostridium perfringens isolates from swine manure treated agricultural soils.</title>
        <authorList>
            <person name="Wushke S.T."/>
        </authorList>
    </citation>
    <scope>NUCLEOTIDE SEQUENCE</scope>
    <source>
        <strain evidence="2">V2</strain>
    </source>
</reference>
<accession>A0AAP6WNJ8</accession>
<comment type="caution">
    <text evidence="3">The sequence shown here is derived from an EMBL/GenBank/DDBJ whole genome shotgun (WGS) entry which is preliminary data.</text>
</comment>
<dbReference type="Proteomes" id="UP001292368">
    <property type="component" value="Unassembled WGS sequence"/>
</dbReference>
<sequence length="505" mass="60920">MFYHKFEAIASWYGYDYQGVLAIYYTLNQINKLISDITEAKEKIKAEDVYEIIRGYSIELEYMEDFAIKYNNQYQSFNQVKSGESKIKDEDVRDLYLKLLEYDHKGENKIFGYFHVNEKDKIETSKDSVKESIKAYFESLKSEIIELKDKEKIDFRNKKKGGAIQILASYMDEVNLDKHKKDKRRECIDKLIYKLDEINNNYFDKDEKYKEVFERLFEYNEVFNSINKIENEIYNQLKEIHKKLIDQEYKINDSYLEKEKCKLGVIVNKHIDKRKEDNSNKDILFEEFFEILNEDLNEWGHSAEYIEYKFKEKLHTHYFQYKSDREDSEKCSECDEECYLKNELEAIKELKPEEFKKFLNNISIVKRKSCFDFPSESEIKQTIFRCMCENHKIGRMEKYSIGIEKENNAYWVIANLDDEEIPFIKKLFREENDNKDMLRDADILITKDISISDIRKYNKYFNIDKDDLQEVVEDNLSGRFNEIDNYTKNRVSAIKRWKEVKGELE</sequence>
<proteinExistence type="predicted"/>
<protein>
    <recommendedName>
        <fullName evidence="1">ABC-three component systems C-terminal domain-containing protein</fullName>
    </recommendedName>
</protein>
<evidence type="ECO:0000259" key="1">
    <source>
        <dbReference type="Pfam" id="PF20276"/>
    </source>
</evidence>
<dbReference type="AlphaFoldDB" id="A0AAP6WNJ8"/>
<dbReference type="Proteomes" id="UP000481454">
    <property type="component" value="Unassembled WGS sequence"/>
</dbReference>
<dbReference type="InterPro" id="IPR046920">
    <property type="entry name" value="ABC-3C_CTD1"/>
</dbReference>
<organism evidence="3 4">
    <name type="scientific">Clostridium perfringens</name>
    <dbReference type="NCBI Taxonomy" id="1502"/>
    <lineage>
        <taxon>Bacteria</taxon>
        <taxon>Bacillati</taxon>
        <taxon>Bacillota</taxon>
        <taxon>Clostridia</taxon>
        <taxon>Eubacteriales</taxon>
        <taxon>Clostridiaceae</taxon>
        <taxon>Clostridium</taxon>
    </lineage>
</organism>
<dbReference type="EMBL" id="WNVM01000004">
    <property type="protein sequence ID" value="MDZ5008890.1"/>
    <property type="molecule type" value="Genomic_DNA"/>
</dbReference>
<reference evidence="3 4" key="2">
    <citation type="submission" date="2020-02" db="EMBL/GenBank/DDBJ databases">
        <title>Genomic Insights into the Phylogeny and Genetic Plasticity of the Human and Animal Enteric Pathogen Clostridium perfringens.</title>
        <authorList>
            <person name="Feng Y."/>
            <person name="Hu Y."/>
        </authorList>
    </citation>
    <scope>NUCLEOTIDE SEQUENCE [LARGE SCALE GENOMIC DNA]</scope>
    <source>
        <strain evidence="3 4">CP-40</strain>
    </source>
</reference>
<dbReference type="EMBL" id="JAALLZ010000003">
    <property type="protein sequence ID" value="NGU30435.1"/>
    <property type="molecule type" value="Genomic_DNA"/>
</dbReference>
<dbReference type="Pfam" id="PF20276">
    <property type="entry name" value="CTD1"/>
    <property type="match status" value="1"/>
</dbReference>
<name>A0AAP6WNJ8_CLOPF</name>
<dbReference type="RefSeq" id="WP_003455376.1">
    <property type="nucleotide sequence ID" value="NZ_CATNWT010000001.1"/>
</dbReference>
<evidence type="ECO:0000313" key="4">
    <source>
        <dbReference type="Proteomes" id="UP000481454"/>
    </source>
</evidence>
<gene>
    <name evidence="3" type="ORF">G6Z34_09965</name>
    <name evidence="2" type="ORF">GNF77_08140</name>
</gene>
<feature type="domain" description="ABC-three component systems C-terminal" evidence="1">
    <location>
        <begin position="216"/>
        <end position="449"/>
    </location>
</feature>
<evidence type="ECO:0000313" key="2">
    <source>
        <dbReference type="EMBL" id="MDZ5008890.1"/>
    </source>
</evidence>